<evidence type="ECO:0000256" key="1">
    <source>
        <dbReference type="SAM" id="SignalP"/>
    </source>
</evidence>
<dbReference type="EMBL" id="JYDR01000070">
    <property type="protein sequence ID" value="KRY70647.1"/>
    <property type="molecule type" value="Genomic_DNA"/>
</dbReference>
<sequence length="228" mass="25565">MFWQFWIVFVVFSNNVIKMIQARRWSNVSKCYRCQMARKLVSNTEIYFQSADYGTDFRCTLVATECQPDSQSCTLGFVQVNQKLKLLSFSGCTEQPTEDGQLRSCHQQHYSTKDGLKSLRATFCLCPRALCNVAALQDHLLVDHFGLPHPTVVELEDLAPSSHQSAVDYDKNQVLPTTTVIGSSSTTTTSDGHHNVASAVQANNCPPPLPFLLTTVVNIFCFLLFRCK</sequence>
<feature type="chain" id="PRO_5006877169" description="C2H2-type domain-containing protein" evidence="1">
    <location>
        <begin position="23"/>
        <end position="228"/>
    </location>
</feature>
<organism evidence="2 3">
    <name type="scientific">Trichinella pseudospiralis</name>
    <name type="common">Parasitic roundworm</name>
    <dbReference type="NCBI Taxonomy" id="6337"/>
    <lineage>
        <taxon>Eukaryota</taxon>
        <taxon>Metazoa</taxon>
        <taxon>Ecdysozoa</taxon>
        <taxon>Nematoda</taxon>
        <taxon>Enoplea</taxon>
        <taxon>Dorylaimia</taxon>
        <taxon>Trichinellida</taxon>
        <taxon>Trichinellidae</taxon>
        <taxon>Trichinella</taxon>
    </lineage>
</organism>
<name>A0A0V1E9X8_TRIPS</name>
<comment type="caution">
    <text evidence="2">The sequence shown here is derived from an EMBL/GenBank/DDBJ whole genome shotgun (WGS) entry which is preliminary data.</text>
</comment>
<protein>
    <recommendedName>
        <fullName evidence="4">C2H2-type domain-containing protein</fullName>
    </recommendedName>
</protein>
<evidence type="ECO:0008006" key="4">
    <source>
        <dbReference type="Google" id="ProtNLM"/>
    </source>
</evidence>
<evidence type="ECO:0000313" key="2">
    <source>
        <dbReference type="EMBL" id="KRY70647.1"/>
    </source>
</evidence>
<keyword evidence="1" id="KW-0732">Signal</keyword>
<dbReference type="AlphaFoldDB" id="A0A0V1E9X8"/>
<proteinExistence type="predicted"/>
<reference evidence="2 3" key="1">
    <citation type="submission" date="2015-01" db="EMBL/GenBank/DDBJ databases">
        <title>Evolution of Trichinella species and genotypes.</title>
        <authorList>
            <person name="Korhonen P.K."/>
            <person name="Edoardo P."/>
            <person name="Giuseppe L.R."/>
            <person name="Gasser R.B."/>
        </authorList>
    </citation>
    <scope>NUCLEOTIDE SEQUENCE [LARGE SCALE GENOMIC DNA]</scope>
    <source>
        <strain evidence="2">ISS13</strain>
    </source>
</reference>
<feature type="signal peptide" evidence="1">
    <location>
        <begin position="1"/>
        <end position="22"/>
    </location>
</feature>
<dbReference type="Proteomes" id="UP000054632">
    <property type="component" value="Unassembled WGS sequence"/>
</dbReference>
<gene>
    <name evidence="2" type="ORF">T4A_5889</name>
</gene>
<accession>A0A0V1E9X8</accession>
<evidence type="ECO:0000313" key="3">
    <source>
        <dbReference type="Proteomes" id="UP000054632"/>
    </source>
</evidence>